<name>N6Z048_THAL4</name>
<dbReference type="AlphaFoldDB" id="N6Z048"/>
<evidence type="ECO:0000256" key="7">
    <source>
        <dbReference type="SAM" id="SignalP"/>
    </source>
</evidence>
<dbReference type="GO" id="GO:0006310">
    <property type="term" value="P:DNA recombination"/>
    <property type="evidence" value="ECO:0007669"/>
    <property type="project" value="InterPro"/>
</dbReference>
<keyword evidence="7" id="KW-0732">Signal</keyword>
<dbReference type="InterPro" id="IPR029319">
    <property type="entry name" value="DNA_ligase_OB"/>
</dbReference>
<evidence type="ECO:0000256" key="5">
    <source>
        <dbReference type="ARBA" id="ARBA00023204"/>
    </source>
</evidence>
<keyword evidence="2 10" id="KW-0436">Ligase</keyword>
<sequence>MFFADPRSRRRCFLRMLCLLPPLLAAGVPLAAEPAPPALMLAGRWHDGLDPAGYWVSEKLDGVRAYWDGASLRFRSGRPIAAPAWFVAGLPPVALDGELWLGRGRFEALSGLVRRETADEAGWRRVRYLVFDLPGQTGPFAQRLQRLQALVASAGVPHVQAVPQFRVENRAVLAATLARVLAAGGEGLMLHQADAHWQPGRGDAILKLTPLLDAEARVVAHLPGQGRHRGVLGALEVESADGRRFRLGTGFSDAGRRDPPPIGSMVTYRYRELTAQGMPRFPVFVRVRSPGAD</sequence>
<feature type="domain" description="DNA ligase OB-like" evidence="9">
    <location>
        <begin position="223"/>
        <end position="288"/>
    </location>
</feature>
<dbReference type="PANTHER" id="PTHR47810">
    <property type="entry name" value="DNA LIGASE"/>
    <property type="match status" value="1"/>
</dbReference>
<comment type="catalytic activity">
    <reaction evidence="6">
        <text>ATP + (deoxyribonucleotide)n-3'-hydroxyl + 5'-phospho-(deoxyribonucleotide)m = (deoxyribonucleotide)n+m + AMP + diphosphate.</text>
        <dbReference type="EC" id="6.5.1.1"/>
    </reaction>
</comment>
<keyword evidence="5" id="KW-0234">DNA repair</keyword>
<dbReference type="Gene3D" id="3.30.470.30">
    <property type="entry name" value="DNA ligase/mRNA capping enzyme"/>
    <property type="match status" value="1"/>
</dbReference>
<evidence type="ECO:0000256" key="4">
    <source>
        <dbReference type="ARBA" id="ARBA00022763"/>
    </source>
</evidence>
<evidence type="ECO:0000259" key="9">
    <source>
        <dbReference type="Pfam" id="PF14743"/>
    </source>
</evidence>
<dbReference type="NCBIfam" id="NF006592">
    <property type="entry name" value="PRK09125.1"/>
    <property type="match status" value="1"/>
</dbReference>
<comment type="cofactor">
    <cofactor evidence="1">
        <name>a divalent metal cation</name>
        <dbReference type="ChEBI" id="CHEBI:60240"/>
    </cofactor>
</comment>
<evidence type="ECO:0000256" key="2">
    <source>
        <dbReference type="ARBA" id="ARBA00022598"/>
    </source>
</evidence>
<dbReference type="EC" id="6.5.1.1" evidence="10"/>
<dbReference type="EMBL" id="AMXE01000031">
    <property type="protein sequence ID" value="ENO87992.1"/>
    <property type="molecule type" value="Genomic_DNA"/>
</dbReference>
<dbReference type="GO" id="GO:0006260">
    <property type="term" value="P:DNA replication"/>
    <property type="evidence" value="ECO:0007669"/>
    <property type="project" value="UniProtKB-KW"/>
</dbReference>
<organism evidence="10 11">
    <name type="scientific">Thauera linaloolentis (strain DSM 12138 / JCM 21573 / CCUG 41526 / CIP 105981 / IAM 15112 / NBRC 102519 / 47Lol)</name>
    <dbReference type="NCBI Taxonomy" id="1123367"/>
    <lineage>
        <taxon>Bacteria</taxon>
        <taxon>Pseudomonadati</taxon>
        <taxon>Pseudomonadota</taxon>
        <taxon>Betaproteobacteria</taxon>
        <taxon>Rhodocyclales</taxon>
        <taxon>Zoogloeaceae</taxon>
        <taxon>Thauera</taxon>
    </lineage>
</organism>
<dbReference type="GO" id="GO:0003910">
    <property type="term" value="F:DNA ligase (ATP) activity"/>
    <property type="evidence" value="ECO:0007669"/>
    <property type="project" value="UniProtKB-EC"/>
</dbReference>
<accession>N6Z048</accession>
<feature type="signal peptide" evidence="7">
    <location>
        <begin position="1"/>
        <end position="31"/>
    </location>
</feature>
<dbReference type="Gene3D" id="2.40.50.140">
    <property type="entry name" value="Nucleic acid-binding proteins"/>
    <property type="match status" value="1"/>
</dbReference>
<dbReference type="Gene3D" id="3.30.1490.70">
    <property type="match status" value="1"/>
</dbReference>
<dbReference type="eggNOG" id="COG1793">
    <property type="taxonomic scope" value="Bacteria"/>
</dbReference>
<evidence type="ECO:0000313" key="10">
    <source>
        <dbReference type="EMBL" id="ENO87992.1"/>
    </source>
</evidence>
<dbReference type="Pfam" id="PF01068">
    <property type="entry name" value="DNA_ligase_A_M"/>
    <property type="match status" value="1"/>
</dbReference>
<comment type="caution">
    <text evidence="10">The sequence shown here is derived from an EMBL/GenBank/DDBJ whole genome shotgun (WGS) entry which is preliminary data.</text>
</comment>
<dbReference type="GO" id="GO:0006281">
    <property type="term" value="P:DNA repair"/>
    <property type="evidence" value="ECO:0007669"/>
    <property type="project" value="UniProtKB-KW"/>
</dbReference>
<dbReference type="SUPFAM" id="SSF50249">
    <property type="entry name" value="Nucleic acid-binding proteins"/>
    <property type="match status" value="1"/>
</dbReference>
<feature type="chain" id="PRO_5004128847" evidence="7">
    <location>
        <begin position="32"/>
        <end position="293"/>
    </location>
</feature>
<keyword evidence="3" id="KW-0235">DNA replication</keyword>
<evidence type="ECO:0000313" key="11">
    <source>
        <dbReference type="Proteomes" id="UP000013232"/>
    </source>
</evidence>
<dbReference type="Proteomes" id="UP000013232">
    <property type="component" value="Unassembled WGS sequence"/>
</dbReference>
<evidence type="ECO:0000256" key="1">
    <source>
        <dbReference type="ARBA" id="ARBA00001968"/>
    </source>
</evidence>
<dbReference type="CDD" id="cd08041">
    <property type="entry name" value="OBF_kDNA_ligase_like"/>
    <property type="match status" value="1"/>
</dbReference>
<protein>
    <submittedName>
        <fullName evidence="10">DNA ligase</fullName>
        <ecNumber evidence="10">6.5.1.1</ecNumber>
    </submittedName>
</protein>
<proteinExistence type="predicted"/>
<dbReference type="Pfam" id="PF14743">
    <property type="entry name" value="DNA_ligase_OB_2"/>
    <property type="match status" value="1"/>
</dbReference>
<dbReference type="InterPro" id="IPR050326">
    <property type="entry name" value="NAD_dep_DNA_ligaseB"/>
</dbReference>
<dbReference type="SUPFAM" id="SSF56091">
    <property type="entry name" value="DNA ligase/mRNA capping enzyme, catalytic domain"/>
    <property type="match status" value="1"/>
</dbReference>
<reference evidence="10 11" key="1">
    <citation type="submission" date="2012-09" db="EMBL/GenBank/DDBJ databases">
        <title>Draft Genome Sequences of 6 Strains from Genus Thauera.</title>
        <authorList>
            <person name="Liu B."/>
            <person name="Shapleigh J.P."/>
            <person name="Frostegard A.H."/>
        </authorList>
    </citation>
    <scope>NUCLEOTIDE SEQUENCE [LARGE SCALE GENOMIC DNA]</scope>
    <source>
        <strain evidence="11">47Lol / DSM 12138</strain>
    </source>
</reference>
<feature type="domain" description="ATP-dependent DNA ligase family profile" evidence="8">
    <location>
        <begin position="93"/>
        <end position="207"/>
    </location>
</feature>
<dbReference type="InterPro" id="IPR012340">
    <property type="entry name" value="NA-bd_OB-fold"/>
</dbReference>
<gene>
    <name evidence="10" type="ORF">C666_09900</name>
</gene>
<dbReference type="STRING" id="1123367.GCA_000621305_00037"/>
<dbReference type="CDD" id="cd07896">
    <property type="entry name" value="Adenylation_kDNA_ligase_like"/>
    <property type="match status" value="1"/>
</dbReference>
<keyword evidence="4" id="KW-0227">DNA damage</keyword>
<evidence type="ECO:0000256" key="3">
    <source>
        <dbReference type="ARBA" id="ARBA00022705"/>
    </source>
</evidence>
<dbReference type="InterPro" id="IPR012310">
    <property type="entry name" value="DNA_ligase_ATP-dep_cent"/>
</dbReference>
<dbReference type="PANTHER" id="PTHR47810:SF1">
    <property type="entry name" value="DNA LIGASE B"/>
    <property type="match status" value="1"/>
</dbReference>
<evidence type="ECO:0000259" key="8">
    <source>
        <dbReference type="Pfam" id="PF01068"/>
    </source>
</evidence>
<evidence type="ECO:0000256" key="6">
    <source>
        <dbReference type="ARBA" id="ARBA00034003"/>
    </source>
</evidence>
<keyword evidence="11" id="KW-1185">Reference proteome</keyword>
<dbReference type="GO" id="GO:0005524">
    <property type="term" value="F:ATP binding"/>
    <property type="evidence" value="ECO:0007669"/>
    <property type="project" value="InterPro"/>
</dbReference>